<organism evidence="1 2">
    <name type="scientific">Nephila pilipes</name>
    <name type="common">Giant wood spider</name>
    <name type="synonym">Nephila maculata</name>
    <dbReference type="NCBI Taxonomy" id="299642"/>
    <lineage>
        <taxon>Eukaryota</taxon>
        <taxon>Metazoa</taxon>
        <taxon>Ecdysozoa</taxon>
        <taxon>Arthropoda</taxon>
        <taxon>Chelicerata</taxon>
        <taxon>Arachnida</taxon>
        <taxon>Araneae</taxon>
        <taxon>Araneomorphae</taxon>
        <taxon>Entelegynae</taxon>
        <taxon>Araneoidea</taxon>
        <taxon>Nephilidae</taxon>
        <taxon>Nephila</taxon>
    </lineage>
</organism>
<evidence type="ECO:0000313" key="2">
    <source>
        <dbReference type="Proteomes" id="UP000887013"/>
    </source>
</evidence>
<protein>
    <submittedName>
        <fullName evidence="1">Uncharacterized protein</fullName>
    </submittedName>
</protein>
<reference evidence="1" key="1">
    <citation type="submission" date="2020-08" db="EMBL/GenBank/DDBJ databases">
        <title>Multicomponent nature underlies the extraordinary mechanical properties of spider dragline silk.</title>
        <authorList>
            <person name="Kono N."/>
            <person name="Nakamura H."/>
            <person name="Mori M."/>
            <person name="Yoshida Y."/>
            <person name="Ohtoshi R."/>
            <person name="Malay A.D."/>
            <person name="Moran D.A.P."/>
            <person name="Tomita M."/>
            <person name="Numata K."/>
            <person name="Arakawa K."/>
        </authorList>
    </citation>
    <scope>NUCLEOTIDE SEQUENCE</scope>
</reference>
<keyword evidence="2" id="KW-1185">Reference proteome</keyword>
<evidence type="ECO:0000313" key="1">
    <source>
        <dbReference type="EMBL" id="GFU57428.1"/>
    </source>
</evidence>
<dbReference type="EMBL" id="BMAW01039848">
    <property type="protein sequence ID" value="GFU57428.1"/>
    <property type="molecule type" value="Genomic_DNA"/>
</dbReference>
<accession>A0A8X6R458</accession>
<sequence>MAHVWSGELNLNTITSFVVLLQQNKHVSSAIRLHQRESTESGQFFVWLNERNTKKGELDDRQSQPTTAVWALRPQKPSLQLRSLSIRLSSLLNTQGSFEKPQTWNMNVSTWAYEAHLPQTWTLGMQCKRHFTTKRKPSTREAYESLSLDQVYCSRWRLH</sequence>
<comment type="caution">
    <text evidence="1">The sequence shown here is derived from an EMBL/GenBank/DDBJ whole genome shotgun (WGS) entry which is preliminary data.</text>
</comment>
<proteinExistence type="predicted"/>
<gene>
    <name evidence="1" type="ORF">NPIL_257681</name>
</gene>
<dbReference type="AlphaFoldDB" id="A0A8X6R458"/>
<name>A0A8X6R458_NEPPI</name>
<dbReference type="Proteomes" id="UP000887013">
    <property type="component" value="Unassembled WGS sequence"/>
</dbReference>